<evidence type="ECO:0000313" key="3">
    <source>
        <dbReference type="Proteomes" id="UP000323646"/>
    </source>
</evidence>
<gene>
    <name evidence="2" type="ORF">FZ040_04310</name>
</gene>
<evidence type="ECO:0000313" key="2">
    <source>
        <dbReference type="EMBL" id="TYZ23952.1"/>
    </source>
</evidence>
<feature type="chain" id="PRO_5038796282" evidence="1">
    <location>
        <begin position="24"/>
        <end position="416"/>
    </location>
</feature>
<reference evidence="2 3" key="1">
    <citation type="submission" date="2019-08" db="EMBL/GenBank/DDBJ databases">
        <title>Selenomonas sp. mPRGC5 and Selenomonas sp. mPRGC8 isolated from ruminal fluid of dairy goat (Capra hircus).</title>
        <authorList>
            <person name="Poothong S."/>
            <person name="Nuengjamnong C."/>
            <person name="Tanasupawat S."/>
        </authorList>
    </citation>
    <scope>NUCLEOTIDE SEQUENCE [LARGE SCALE GENOMIC DNA]</scope>
    <source>
        <strain evidence="3">mPRGC5</strain>
    </source>
</reference>
<protein>
    <submittedName>
        <fullName evidence="2">Uncharacterized protein</fullName>
    </submittedName>
</protein>
<name>A0A5D6W951_9FIRM</name>
<proteinExistence type="predicted"/>
<dbReference type="EMBL" id="VTOY01000002">
    <property type="protein sequence ID" value="TYZ23952.1"/>
    <property type="molecule type" value="Genomic_DNA"/>
</dbReference>
<dbReference type="Proteomes" id="UP000323646">
    <property type="component" value="Unassembled WGS sequence"/>
</dbReference>
<feature type="signal peptide" evidence="1">
    <location>
        <begin position="1"/>
        <end position="23"/>
    </location>
</feature>
<dbReference type="AlphaFoldDB" id="A0A5D6W951"/>
<evidence type="ECO:0000256" key="1">
    <source>
        <dbReference type="SAM" id="SignalP"/>
    </source>
</evidence>
<organism evidence="2 3">
    <name type="scientific">Selenomonas ruminis</name>
    <dbReference type="NCBI Taxonomy" id="2593411"/>
    <lineage>
        <taxon>Bacteria</taxon>
        <taxon>Bacillati</taxon>
        <taxon>Bacillota</taxon>
        <taxon>Negativicutes</taxon>
        <taxon>Selenomonadales</taxon>
        <taxon>Selenomonadaceae</taxon>
        <taxon>Selenomonas</taxon>
    </lineage>
</organism>
<keyword evidence="1" id="KW-0732">Signal</keyword>
<dbReference type="OrthoDB" id="1660934at2"/>
<comment type="caution">
    <text evidence="2">The sequence shown here is derived from an EMBL/GenBank/DDBJ whole genome shotgun (WGS) entry which is preliminary data.</text>
</comment>
<sequence>MKKILGSLAAGVLLSGAVGMSYAAAAGNIWMDESADIQAKQFRKVILLPMRVGSESVGRVDANQGFNSYLHARINKKIKNTNFLGFGNQLEEKKQILRETPEYQALLDNFSSEGARAKAIYDTTMADGYLVPHLRSKGVRVDHSPATWTTVRMESYYDLINGPKGNAYKLKYHSWIQNYQIPAHDSYLQMMNMDFVLYDASTGKQAMTLVDYYKNYGVDEWHAFKQITKNFVGDWGRLKRHLEQKVPANAPTISIGKIVIPEDIKGDEMIAKTLEYAIQDEAENSLKKVKLDNSGAKTRYYITGKITRCNSGQTWHPPYATALTMFDHSEKFQWEDSNGNKQTATKNYYRTAITNHFGYYSFWYEVGVALRVIDSQTGSIVCSVFRTESDDDRYANALRSSIRRLCKTIDNKLGSK</sequence>
<keyword evidence="3" id="KW-1185">Reference proteome</keyword>
<dbReference type="RefSeq" id="WP_149170879.1">
    <property type="nucleotide sequence ID" value="NZ_VTOY01000002.1"/>
</dbReference>
<accession>A0A5D6W951</accession>